<dbReference type="Proteomes" id="UP000240978">
    <property type="component" value="Unassembled WGS sequence"/>
</dbReference>
<feature type="transmembrane region" description="Helical" evidence="1">
    <location>
        <begin position="45"/>
        <end position="63"/>
    </location>
</feature>
<dbReference type="EMBL" id="PYGK01000013">
    <property type="protein sequence ID" value="PSL25465.1"/>
    <property type="molecule type" value="Genomic_DNA"/>
</dbReference>
<sequence>MIKRYLLLLIATLYCATVAFLQKRIGYEKPDDQEKRLAWWTNDRLEMFIQWGLYALPVLVWPFEKRVLPGFNQKVKYVQFLHDNSEIKYLGSENQGSNELVLTLPVKKPLVEIPVIELTLR</sequence>
<evidence type="ECO:0000256" key="1">
    <source>
        <dbReference type="SAM" id="Phobius"/>
    </source>
</evidence>
<keyword evidence="1" id="KW-1133">Transmembrane helix</keyword>
<gene>
    <name evidence="2" type="ORF">CLV42_113147</name>
</gene>
<dbReference type="RefSeq" id="WP_211303534.1">
    <property type="nucleotide sequence ID" value="NZ_PYGK01000013.1"/>
</dbReference>
<evidence type="ECO:0000313" key="3">
    <source>
        <dbReference type="Proteomes" id="UP000240978"/>
    </source>
</evidence>
<proteinExistence type="predicted"/>
<keyword evidence="1" id="KW-0812">Transmembrane</keyword>
<dbReference type="AlphaFoldDB" id="A0A2P8FUZ8"/>
<protein>
    <submittedName>
        <fullName evidence="2">Uncharacterized protein</fullName>
    </submittedName>
</protein>
<comment type="caution">
    <text evidence="2">The sequence shown here is derived from an EMBL/GenBank/DDBJ whole genome shotgun (WGS) entry which is preliminary data.</text>
</comment>
<evidence type="ECO:0000313" key="2">
    <source>
        <dbReference type="EMBL" id="PSL25465.1"/>
    </source>
</evidence>
<name>A0A2P8FUZ8_9BACT</name>
<keyword evidence="3" id="KW-1185">Reference proteome</keyword>
<accession>A0A2P8FUZ8</accession>
<organism evidence="2 3">
    <name type="scientific">Chitinophaga ginsengisoli</name>
    <dbReference type="NCBI Taxonomy" id="363837"/>
    <lineage>
        <taxon>Bacteria</taxon>
        <taxon>Pseudomonadati</taxon>
        <taxon>Bacteroidota</taxon>
        <taxon>Chitinophagia</taxon>
        <taxon>Chitinophagales</taxon>
        <taxon>Chitinophagaceae</taxon>
        <taxon>Chitinophaga</taxon>
    </lineage>
</organism>
<keyword evidence="1" id="KW-0472">Membrane</keyword>
<reference evidence="2 3" key="1">
    <citation type="submission" date="2018-03" db="EMBL/GenBank/DDBJ databases">
        <title>Genomic Encyclopedia of Archaeal and Bacterial Type Strains, Phase II (KMG-II): from individual species to whole genera.</title>
        <authorList>
            <person name="Goeker M."/>
        </authorList>
    </citation>
    <scope>NUCLEOTIDE SEQUENCE [LARGE SCALE GENOMIC DNA]</scope>
    <source>
        <strain evidence="2 3">DSM 18107</strain>
    </source>
</reference>